<evidence type="ECO:0000313" key="1">
    <source>
        <dbReference type="EMBL" id="QXN94661.1"/>
    </source>
</evidence>
<accession>A0ABX8RZH3</accession>
<gene>
    <name evidence="1" type="ORF">KV110_17365</name>
</gene>
<name>A0ABX8RZH3_NOCIO</name>
<keyword evidence="2" id="KW-1185">Reference proteome</keyword>
<protein>
    <submittedName>
        <fullName evidence="1">Uncharacterized protein</fullName>
    </submittedName>
</protein>
<sequence>MTEDHPLARRLDDGRILLRFCATDPGGALVDGAIVIGPADPDFAHWEAAIKRWVQRNPQPEPVEYEPIDYQNMQMFPGDRS</sequence>
<proteinExistence type="predicted"/>
<reference evidence="1 2" key="1">
    <citation type="submission" date="2021-07" db="EMBL/GenBank/DDBJ databases">
        <title>Whole Genome Sequence of Nocardia Iowensis.</title>
        <authorList>
            <person name="Lamm A."/>
            <person name="Collins-Fairclough A.M."/>
            <person name="Bunk B."/>
            <person name="Sproer C."/>
        </authorList>
    </citation>
    <scope>NUCLEOTIDE SEQUENCE [LARGE SCALE GENOMIC DNA]</scope>
    <source>
        <strain evidence="1 2">NRRL 5646</strain>
    </source>
</reference>
<evidence type="ECO:0000313" key="2">
    <source>
        <dbReference type="Proteomes" id="UP000694257"/>
    </source>
</evidence>
<organism evidence="1 2">
    <name type="scientific">Nocardia iowensis</name>
    <dbReference type="NCBI Taxonomy" id="204891"/>
    <lineage>
        <taxon>Bacteria</taxon>
        <taxon>Bacillati</taxon>
        <taxon>Actinomycetota</taxon>
        <taxon>Actinomycetes</taxon>
        <taxon>Mycobacteriales</taxon>
        <taxon>Nocardiaceae</taxon>
        <taxon>Nocardia</taxon>
    </lineage>
</organism>
<dbReference type="EMBL" id="CP078145">
    <property type="protein sequence ID" value="QXN94661.1"/>
    <property type="molecule type" value="Genomic_DNA"/>
</dbReference>
<dbReference type="Proteomes" id="UP000694257">
    <property type="component" value="Chromosome"/>
</dbReference>
<dbReference type="RefSeq" id="WP_218477300.1">
    <property type="nucleotide sequence ID" value="NZ_BAABJN010000015.1"/>
</dbReference>